<dbReference type="AlphaFoldDB" id="A0A8K0FWF1"/>
<keyword evidence="2" id="KW-1185">Reference proteome</keyword>
<reference evidence="1" key="1">
    <citation type="submission" date="2019-08" db="EMBL/GenBank/DDBJ databases">
        <title>The genome of the North American firefly Photinus pyralis.</title>
        <authorList>
            <consortium name="Photinus pyralis genome working group"/>
            <person name="Fallon T.R."/>
            <person name="Sander Lower S.E."/>
            <person name="Weng J.-K."/>
        </authorList>
    </citation>
    <scope>NUCLEOTIDE SEQUENCE</scope>
    <source>
        <strain evidence="1">TRF0915ILg1</strain>
        <tissue evidence="1">Whole body</tissue>
    </source>
</reference>
<organism evidence="1 2">
    <name type="scientific">Ignelater luminosus</name>
    <name type="common">Cucubano</name>
    <name type="synonym">Pyrophorus luminosus</name>
    <dbReference type="NCBI Taxonomy" id="2038154"/>
    <lineage>
        <taxon>Eukaryota</taxon>
        <taxon>Metazoa</taxon>
        <taxon>Ecdysozoa</taxon>
        <taxon>Arthropoda</taxon>
        <taxon>Hexapoda</taxon>
        <taxon>Insecta</taxon>
        <taxon>Pterygota</taxon>
        <taxon>Neoptera</taxon>
        <taxon>Endopterygota</taxon>
        <taxon>Coleoptera</taxon>
        <taxon>Polyphaga</taxon>
        <taxon>Elateriformia</taxon>
        <taxon>Elateroidea</taxon>
        <taxon>Elateridae</taxon>
        <taxon>Agrypninae</taxon>
        <taxon>Pyrophorini</taxon>
        <taxon>Ignelater</taxon>
    </lineage>
</organism>
<evidence type="ECO:0000313" key="2">
    <source>
        <dbReference type="Proteomes" id="UP000801492"/>
    </source>
</evidence>
<sequence length="365" mass="41605">MPFFLGKVLQSIDAIIEFDNILNSNDDFASLFVSQWRLVTSQMGEAELRQLHLSAFESARDKSIKQTCSDWFRLAKQRNQVNAQLERFSEYVYNNPGLNTTELKIRFNKIEGIWEEFDITQSKIEALDTMQASKRNSFEDNYFAMIAAVHTLIEGTQRGSSSEKEQYESPEDLLNTRVRELSRVILHNISARADSIKVESRRASREAAEKVRDYAMEMVGIIRLLKHDVKQKDRKIAELRSKGDITVVAQVGQEEPEKTRGNRGYAEAVVRPKQATYAIKVTAREDKDMGQVQRLLKTSVDPVRAKVSVAAVRSIKSGVVIVKCNSKKDAEKLRTAVEASRRLRGKELEKANPRVILGRIDKDLR</sequence>
<dbReference type="OrthoDB" id="10666503at2759"/>
<accession>A0A8K0FWF1</accession>
<comment type="caution">
    <text evidence="1">The sequence shown here is derived from an EMBL/GenBank/DDBJ whole genome shotgun (WGS) entry which is preliminary data.</text>
</comment>
<protein>
    <submittedName>
        <fullName evidence="1">Uncharacterized protein</fullName>
    </submittedName>
</protein>
<dbReference type="Proteomes" id="UP000801492">
    <property type="component" value="Unassembled WGS sequence"/>
</dbReference>
<dbReference type="EMBL" id="VTPC01090831">
    <property type="protein sequence ID" value="KAF2881280.1"/>
    <property type="molecule type" value="Genomic_DNA"/>
</dbReference>
<name>A0A8K0FWF1_IGNLU</name>
<proteinExistence type="predicted"/>
<evidence type="ECO:0000313" key="1">
    <source>
        <dbReference type="EMBL" id="KAF2881280.1"/>
    </source>
</evidence>
<gene>
    <name evidence="1" type="ORF">ILUMI_24899</name>
</gene>